<comment type="caution">
    <text evidence="1">The sequence shown here is derived from an EMBL/GenBank/DDBJ whole genome shotgun (WGS) entry which is preliminary data.</text>
</comment>
<dbReference type="EMBL" id="QGLP01000005">
    <property type="protein sequence ID" value="PXZ04346.1"/>
    <property type="molecule type" value="Genomic_DNA"/>
</dbReference>
<protein>
    <submittedName>
        <fullName evidence="1">Uncharacterized protein</fullName>
    </submittedName>
</protein>
<evidence type="ECO:0000313" key="2">
    <source>
        <dbReference type="Proteomes" id="UP000247483"/>
    </source>
</evidence>
<evidence type="ECO:0000313" key="1">
    <source>
        <dbReference type="EMBL" id="PXZ04346.1"/>
    </source>
</evidence>
<gene>
    <name evidence="1" type="ORF">DKK79_08280</name>
</gene>
<dbReference type="AlphaFoldDB" id="A0A2V4E0F2"/>
<sequence>MMKLRVTKCGCYGRIDGEIAELPVGHEFTAKEIPPAFVGRVIVLEQGTKPNTPPKVPLIVIVNGEEVNLANMSGKDLAEFAKQHELTSQQSKETVPNFAKRLKEEFEAKSSGTEE</sequence>
<proteinExistence type="predicted"/>
<organism evidence="1 2">
    <name type="scientific">Gilliamella apicola</name>
    <dbReference type="NCBI Taxonomy" id="1196095"/>
    <lineage>
        <taxon>Bacteria</taxon>
        <taxon>Pseudomonadati</taxon>
        <taxon>Pseudomonadota</taxon>
        <taxon>Gammaproteobacteria</taxon>
        <taxon>Orbales</taxon>
        <taxon>Orbaceae</taxon>
        <taxon>Gilliamella</taxon>
    </lineage>
</organism>
<dbReference type="Proteomes" id="UP000247483">
    <property type="component" value="Unassembled WGS sequence"/>
</dbReference>
<reference evidence="1 2" key="1">
    <citation type="submission" date="2018-05" db="EMBL/GenBank/DDBJ databases">
        <title>Reference genomes for bee gut microbiota database.</title>
        <authorList>
            <person name="Ellegaard K.M."/>
        </authorList>
    </citation>
    <scope>NUCLEOTIDE SEQUENCE [LARGE SCALE GENOMIC DNA]</scope>
    <source>
        <strain evidence="1 2">ESL0177</strain>
    </source>
</reference>
<name>A0A2V4E0F2_9GAMM</name>
<accession>A0A2V4E0F2</accession>